<reference evidence="4" key="1">
    <citation type="submission" date="2019-08" db="EMBL/GenBank/DDBJ databases">
        <title>The genome of the North American firefly Photinus pyralis.</title>
        <authorList>
            <consortium name="Photinus pyralis genome working group"/>
            <person name="Fallon T.R."/>
            <person name="Sander Lower S.E."/>
            <person name="Weng J.-K."/>
        </authorList>
    </citation>
    <scope>NUCLEOTIDE SEQUENCE</scope>
    <source>
        <strain evidence="4">TRF0915ILg1</strain>
        <tissue evidence="4">Whole body</tissue>
    </source>
</reference>
<feature type="domain" description="LITAF" evidence="3">
    <location>
        <begin position="42"/>
        <end position="115"/>
    </location>
</feature>
<keyword evidence="2" id="KW-0812">Transmembrane</keyword>
<accession>A0A8K0GDQ6</accession>
<organism evidence="4 5">
    <name type="scientific">Ignelater luminosus</name>
    <name type="common">Cucubano</name>
    <name type="synonym">Pyrophorus luminosus</name>
    <dbReference type="NCBI Taxonomy" id="2038154"/>
    <lineage>
        <taxon>Eukaryota</taxon>
        <taxon>Metazoa</taxon>
        <taxon>Ecdysozoa</taxon>
        <taxon>Arthropoda</taxon>
        <taxon>Hexapoda</taxon>
        <taxon>Insecta</taxon>
        <taxon>Pterygota</taxon>
        <taxon>Neoptera</taxon>
        <taxon>Endopterygota</taxon>
        <taxon>Coleoptera</taxon>
        <taxon>Polyphaga</taxon>
        <taxon>Elateriformia</taxon>
        <taxon>Elateroidea</taxon>
        <taxon>Elateridae</taxon>
        <taxon>Agrypninae</taxon>
        <taxon>Pyrophorini</taxon>
        <taxon>Ignelater</taxon>
    </lineage>
</organism>
<protein>
    <recommendedName>
        <fullName evidence="3">LITAF domain-containing protein</fullName>
    </recommendedName>
</protein>
<dbReference type="PROSITE" id="PS51837">
    <property type="entry name" value="LITAF"/>
    <property type="match status" value="1"/>
</dbReference>
<dbReference type="OrthoDB" id="4713066at2759"/>
<dbReference type="EMBL" id="VTPC01003754">
    <property type="protein sequence ID" value="KAF2898062.1"/>
    <property type="molecule type" value="Genomic_DNA"/>
</dbReference>
<feature type="transmembrane region" description="Helical" evidence="2">
    <location>
        <begin position="79"/>
        <end position="97"/>
    </location>
</feature>
<evidence type="ECO:0000313" key="5">
    <source>
        <dbReference type="Proteomes" id="UP000801492"/>
    </source>
</evidence>
<dbReference type="Proteomes" id="UP000801492">
    <property type="component" value="Unassembled WGS sequence"/>
</dbReference>
<name>A0A8K0GDQ6_IGNLU</name>
<dbReference type="AlphaFoldDB" id="A0A8K0GDQ6"/>
<keyword evidence="2" id="KW-0472">Membrane</keyword>
<feature type="region of interest" description="Disordered" evidence="1">
    <location>
        <begin position="1"/>
        <end position="29"/>
    </location>
</feature>
<evidence type="ECO:0000313" key="4">
    <source>
        <dbReference type="EMBL" id="KAF2898062.1"/>
    </source>
</evidence>
<keyword evidence="5" id="KW-1185">Reference proteome</keyword>
<keyword evidence="2" id="KW-1133">Transmembrane helix</keyword>
<evidence type="ECO:0000259" key="3">
    <source>
        <dbReference type="PROSITE" id="PS51837"/>
    </source>
</evidence>
<gene>
    <name evidence="4" type="ORF">ILUMI_08105</name>
</gene>
<dbReference type="InterPro" id="IPR006629">
    <property type="entry name" value="LITAF"/>
</dbReference>
<proteinExistence type="predicted"/>
<evidence type="ECO:0000256" key="1">
    <source>
        <dbReference type="SAM" id="MobiDB-lite"/>
    </source>
</evidence>
<dbReference type="Pfam" id="PF10601">
    <property type="entry name" value="zf-LITAF-like"/>
    <property type="match status" value="1"/>
</dbReference>
<evidence type="ECO:0000256" key="2">
    <source>
        <dbReference type="SAM" id="Phobius"/>
    </source>
</evidence>
<comment type="caution">
    <text evidence="4">The sequence shown here is derived from an EMBL/GenBank/DDBJ whole genome shotgun (WGS) entry which is preliminary data.</text>
</comment>
<sequence length="115" mass="12578">MSKNHTPLHYGPPPAAPPSYSQAVGGVPPTSPFIPQHAFIHRGPEILTTVVPLGSEPTHMICPHCHVEIDSSTRSEPGLIAYIAGILICLMSTRMLFYTMLHRWMHGCSPLLSKL</sequence>